<dbReference type="EMBL" id="AWWV01007692">
    <property type="protein sequence ID" value="OMO95225.1"/>
    <property type="molecule type" value="Genomic_DNA"/>
</dbReference>
<name>A0A1R3JKC2_COCAP</name>
<proteinExistence type="predicted"/>
<dbReference type="AlphaFoldDB" id="A0A1R3JKC2"/>
<keyword evidence="3" id="KW-1185">Reference proteome</keyword>
<organism evidence="2 3">
    <name type="scientific">Corchorus capsularis</name>
    <name type="common">Jute</name>
    <dbReference type="NCBI Taxonomy" id="210143"/>
    <lineage>
        <taxon>Eukaryota</taxon>
        <taxon>Viridiplantae</taxon>
        <taxon>Streptophyta</taxon>
        <taxon>Embryophyta</taxon>
        <taxon>Tracheophyta</taxon>
        <taxon>Spermatophyta</taxon>
        <taxon>Magnoliopsida</taxon>
        <taxon>eudicotyledons</taxon>
        <taxon>Gunneridae</taxon>
        <taxon>Pentapetalae</taxon>
        <taxon>rosids</taxon>
        <taxon>malvids</taxon>
        <taxon>Malvales</taxon>
        <taxon>Malvaceae</taxon>
        <taxon>Grewioideae</taxon>
        <taxon>Apeibeae</taxon>
        <taxon>Corchorus</taxon>
    </lineage>
</organism>
<evidence type="ECO:0000313" key="2">
    <source>
        <dbReference type="EMBL" id="OMO95225.1"/>
    </source>
</evidence>
<dbReference type="Gramene" id="OMO95225">
    <property type="protein sequence ID" value="OMO95225"/>
    <property type="gene ID" value="CCACVL1_05487"/>
</dbReference>
<feature type="compositionally biased region" description="Basic and acidic residues" evidence="1">
    <location>
        <begin position="127"/>
        <end position="143"/>
    </location>
</feature>
<feature type="region of interest" description="Disordered" evidence="1">
    <location>
        <begin position="87"/>
        <end position="192"/>
    </location>
</feature>
<accession>A0A1R3JKC2</accession>
<feature type="compositionally biased region" description="Basic and acidic residues" evidence="1">
    <location>
        <begin position="149"/>
        <end position="158"/>
    </location>
</feature>
<evidence type="ECO:0000256" key="1">
    <source>
        <dbReference type="SAM" id="MobiDB-lite"/>
    </source>
</evidence>
<evidence type="ECO:0000313" key="3">
    <source>
        <dbReference type="Proteomes" id="UP000188268"/>
    </source>
</evidence>
<sequence length="192" mass="21635">MGEYSRCPHFNFKFTAPYIPTISKYRNPSTPFIFLFLFGDYHFFLDSSISIVLKGHFKAALSSNLFSKKGTKTRGRGKRHFVHKIRDKGNSTSTVQVDTHDDANLPVENPSNDASSSDVPTMNHPTVEIESRREENSPVERVETNAVHKAHESATTEKRKTRGHNLGRSVPSDPSQRLKLTVIDGSNKSKYV</sequence>
<reference evidence="2 3" key="1">
    <citation type="submission" date="2013-09" db="EMBL/GenBank/DDBJ databases">
        <title>Corchorus capsularis genome sequencing.</title>
        <authorList>
            <person name="Alam M."/>
            <person name="Haque M.S."/>
            <person name="Islam M.S."/>
            <person name="Emdad E.M."/>
            <person name="Islam M.M."/>
            <person name="Ahmed B."/>
            <person name="Halim A."/>
            <person name="Hossen Q.M.M."/>
            <person name="Hossain M.Z."/>
            <person name="Ahmed R."/>
            <person name="Khan M.M."/>
            <person name="Islam R."/>
            <person name="Rashid M.M."/>
            <person name="Khan S.A."/>
            <person name="Rahman M.S."/>
            <person name="Alam M."/>
        </authorList>
    </citation>
    <scope>NUCLEOTIDE SEQUENCE [LARGE SCALE GENOMIC DNA]</scope>
    <source>
        <strain evidence="3">cv. CVL-1</strain>
        <tissue evidence="2">Whole seedling</tissue>
    </source>
</reference>
<protein>
    <submittedName>
        <fullName evidence="2">Uncharacterized protein</fullName>
    </submittedName>
</protein>
<comment type="caution">
    <text evidence="2">The sequence shown here is derived from an EMBL/GenBank/DDBJ whole genome shotgun (WGS) entry which is preliminary data.</text>
</comment>
<gene>
    <name evidence="2" type="ORF">CCACVL1_05487</name>
</gene>
<dbReference type="Proteomes" id="UP000188268">
    <property type="component" value="Unassembled WGS sequence"/>
</dbReference>
<feature type="compositionally biased region" description="Polar residues" evidence="1">
    <location>
        <begin position="109"/>
        <end position="124"/>
    </location>
</feature>